<dbReference type="AlphaFoldDB" id="A0AAD6HDX2"/>
<proteinExistence type="predicted"/>
<protein>
    <submittedName>
        <fullName evidence="1">Uncharacterized protein</fullName>
    </submittedName>
</protein>
<evidence type="ECO:0000313" key="1">
    <source>
        <dbReference type="EMBL" id="KAJ5709682.1"/>
    </source>
</evidence>
<reference evidence="1" key="2">
    <citation type="submission" date="2023-01" db="EMBL/GenBank/DDBJ databases">
        <authorList>
            <person name="Petersen C."/>
        </authorList>
    </citation>
    <scope>NUCLEOTIDE SEQUENCE</scope>
    <source>
        <strain evidence="1">IBT 17514</strain>
    </source>
</reference>
<dbReference type="Proteomes" id="UP001215712">
    <property type="component" value="Unassembled WGS sequence"/>
</dbReference>
<comment type="caution">
    <text evidence="1">The sequence shown here is derived from an EMBL/GenBank/DDBJ whole genome shotgun (WGS) entry which is preliminary data.</text>
</comment>
<dbReference type="EMBL" id="JAQJAN010000018">
    <property type="protein sequence ID" value="KAJ5709682.1"/>
    <property type="molecule type" value="Genomic_DNA"/>
</dbReference>
<evidence type="ECO:0000313" key="2">
    <source>
        <dbReference type="Proteomes" id="UP001215712"/>
    </source>
</evidence>
<keyword evidence="2" id="KW-1185">Reference proteome</keyword>
<accession>A0AAD6HDX2</accession>
<reference evidence="1" key="1">
    <citation type="journal article" date="2023" name="IMA Fungus">
        <title>Comparative genomic study of the Penicillium genus elucidates a diverse pangenome and 15 lateral gene transfer events.</title>
        <authorList>
            <person name="Petersen C."/>
            <person name="Sorensen T."/>
            <person name="Nielsen M.R."/>
            <person name="Sondergaard T.E."/>
            <person name="Sorensen J.L."/>
            <person name="Fitzpatrick D.A."/>
            <person name="Frisvad J.C."/>
            <person name="Nielsen K.L."/>
        </authorList>
    </citation>
    <scope>NUCLEOTIDE SEQUENCE</scope>
    <source>
        <strain evidence="1">IBT 17514</strain>
    </source>
</reference>
<name>A0AAD6HDX2_9EURO</name>
<gene>
    <name evidence="1" type="ORF">N7493_009973</name>
</gene>
<sequence length="79" mass="8700">MPTKLHAKIIHIMDDIIKDSLESMGLKNQIENCAGRHVLIGGGVDNVPDEGWAMPSSAGVDERQTLSRRKQVGEMECKL</sequence>
<organism evidence="1 2">
    <name type="scientific">Penicillium malachiteum</name>
    <dbReference type="NCBI Taxonomy" id="1324776"/>
    <lineage>
        <taxon>Eukaryota</taxon>
        <taxon>Fungi</taxon>
        <taxon>Dikarya</taxon>
        <taxon>Ascomycota</taxon>
        <taxon>Pezizomycotina</taxon>
        <taxon>Eurotiomycetes</taxon>
        <taxon>Eurotiomycetidae</taxon>
        <taxon>Eurotiales</taxon>
        <taxon>Aspergillaceae</taxon>
        <taxon>Penicillium</taxon>
    </lineage>
</organism>